<dbReference type="PROSITE" id="PS00198">
    <property type="entry name" value="4FE4S_FER_1"/>
    <property type="match status" value="1"/>
</dbReference>
<dbReference type="NCBIfam" id="NF006391">
    <property type="entry name" value="PRK08640.1"/>
    <property type="match status" value="1"/>
</dbReference>
<comment type="cofactor">
    <cofactor evidence="1">
        <name>[3Fe-4S] cluster</name>
        <dbReference type="ChEBI" id="CHEBI:21137"/>
    </cofactor>
</comment>
<feature type="domain" description="4Fe-4S ferredoxin-type" evidence="7">
    <location>
        <begin position="157"/>
        <end position="189"/>
    </location>
</feature>
<evidence type="ECO:0000256" key="2">
    <source>
        <dbReference type="ARBA" id="ARBA00009433"/>
    </source>
</evidence>
<protein>
    <submittedName>
        <fullName evidence="8">Fumarate reductase iron-sulfur subunit</fullName>
    </submittedName>
</protein>
<evidence type="ECO:0000256" key="6">
    <source>
        <dbReference type="ARBA" id="ARBA00034078"/>
    </source>
</evidence>
<dbReference type="Proteomes" id="UP000315010">
    <property type="component" value="Unassembled WGS sequence"/>
</dbReference>
<dbReference type="InterPro" id="IPR009051">
    <property type="entry name" value="Helical_ferredxn"/>
</dbReference>
<dbReference type="Pfam" id="PF13085">
    <property type="entry name" value="Fer2_3"/>
    <property type="match status" value="1"/>
</dbReference>
<evidence type="ECO:0000256" key="4">
    <source>
        <dbReference type="ARBA" id="ARBA00023004"/>
    </source>
</evidence>
<evidence type="ECO:0000256" key="5">
    <source>
        <dbReference type="ARBA" id="ARBA00023014"/>
    </source>
</evidence>
<dbReference type="InterPro" id="IPR036010">
    <property type="entry name" value="2Fe-2S_ferredoxin-like_sf"/>
</dbReference>
<comment type="cofactor">
    <cofactor evidence="6">
        <name>[2Fe-2S] cluster</name>
        <dbReference type="ChEBI" id="CHEBI:190135"/>
    </cofactor>
</comment>
<dbReference type="EMBL" id="SJPJ01000001">
    <property type="protein sequence ID" value="TWT83737.1"/>
    <property type="molecule type" value="Genomic_DNA"/>
</dbReference>
<proteinExistence type="inferred from homology"/>
<dbReference type="InterPro" id="IPR025192">
    <property type="entry name" value="Succ_DH/fum_Rdtase_N"/>
</dbReference>
<dbReference type="InterPro" id="IPR017896">
    <property type="entry name" value="4Fe4S_Fe-S-bd"/>
</dbReference>
<dbReference type="PROSITE" id="PS51379">
    <property type="entry name" value="4FE4S_FER_2"/>
    <property type="match status" value="1"/>
</dbReference>
<reference evidence="8 9" key="1">
    <citation type="submission" date="2019-02" db="EMBL/GenBank/DDBJ databases">
        <title>Deep-cultivation of Planctomycetes and their phenomic and genomic characterization uncovers novel biology.</title>
        <authorList>
            <person name="Wiegand S."/>
            <person name="Jogler M."/>
            <person name="Boedeker C."/>
            <person name="Pinto D."/>
            <person name="Vollmers J."/>
            <person name="Rivas-Marin E."/>
            <person name="Kohn T."/>
            <person name="Peeters S.H."/>
            <person name="Heuer A."/>
            <person name="Rast P."/>
            <person name="Oberbeckmann S."/>
            <person name="Bunk B."/>
            <person name="Jeske O."/>
            <person name="Meyerdierks A."/>
            <person name="Storesund J.E."/>
            <person name="Kallscheuer N."/>
            <person name="Luecker S."/>
            <person name="Lage O.M."/>
            <person name="Pohl T."/>
            <person name="Merkel B.J."/>
            <person name="Hornburger P."/>
            <person name="Mueller R.-W."/>
            <person name="Bruemmer F."/>
            <person name="Labrenz M."/>
            <person name="Spormann A.M."/>
            <person name="Op Den Camp H."/>
            <person name="Overmann J."/>
            <person name="Amann R."/>
            <person name="Jetten M.S.M."/>
            <person name="Mascher T."/>
            <person name="Medema M.H."/>
            <person name="Devos D.P."/>
            <person name="Kaster A.-K."/>
            <person name="Ovreas L."/>
            <person name="Rohde M."/>
            <person name="Galperin M.Y."/>
            <person name="Jogler C."/>
        </authorList>
    </citation>
    <scope>NUCLEOTIDE SEQUENCE [LARGE SCALE GENOMIC DNA]</scope>
    <source>
        <strain evidence="8 9">CA13</strain>
    </source>
</reference>
<sequence length="285" mass="31768">MTTAIEPTKKHRIDFIKIRVRRQDGPGKKPYWELHKLPYEPELNVISILQMIAAQATTSDGKKVAPVTWDCGCLEEVCGACTMVINGKVRQSCSALVDRLLEDNPDEIVLEPMRKFPVLRDLMVDRQRLFHALKRVEAWVPVDGYYDMGPGDKQSREAQESNYPLSQCMSCGCCVDACPQYLKIEVARLDGESDEAFEKRKLAEYEAGFVGPHAISQAILFNNNPTGKVLEGERLDALSGEGGIQICGNAQNCVAVCPKEIPLTTSIARAGRATTLHVIKQWFEK</sequence>
<dbReference type="PANTHER" id="PTHR11921:SF29">
    <property type="entry name" value="SUCCINATE DEHYDROGENASE [UBIQUINONE] IRON-SULFUR SUBUNIT, MITOCHONDRIAL"/>
    <property type="match status" value="1"/>
</dbReference>
<dbReference type="InterPro" id="IPR017900">
    <property type="entry name" value="4Fe4S_Fe_S_CS"/>
</dbReference>
<evidence type="ECO:0000256" key="3">
    <source>
        <dbReference type="ARBA" id="ARBA00022723"/>
    </source>
</evidence>
<dbReference type="SUPFAM" id="SSF54292">
    <property type="entry name" value="2Fe-2S ferredoxin-like"/>
    <property type="match status" value="1"/>
</dbReference>
<comment type="similarity">
    <text evidence="2">Belongs to the succinate dehydrogenase/fumarate reductase iron-sulfur protein family.</text>
</comment>
<dbReference type="InterPro" id="IPR050573">
    <property type="entry name" value="SDH/FRD_Iron-Sulfur"/>
</dbReference>
<dbReference type="GO" id="GO:0046872">
    <property type="term" value="F:metal ion binding"/>
    <property type="evidence" value="ECO:0007669"/>
    <property type="project" value="UniProtKB-KW"/>
</dbReference>
<dbReference type="InterPro" id="IPR012675">
    <property type="entry name" value="Beta-grasp_dom_sf"/>
</dbReference>
<dbReference type="RefSeq" id="WP_146401093.1">
    <property type="nucleotide sequence ID" value="NZ_SJPJ01000001.1"/>
</dbReference>
<dbReference type="GO" id="GO:0022904">
    <property type="term" value="P:respiratory electron transport chain"/>
    <property type="evidence" value="ECO:0007669"/>
    <property type="project" value="TreeGrafter"/>
</dbReference>
<dbReference type="PANTHER" id="PTHR11921">
    <property type="entry name" value="SUCCINATE DEHYDROGENASE IRON-SULFUR PROTEIN"/>
    <property type="match status" value="1"/>
</dbReference>
<keyword evidence="3" id="KW-0479">Metal-binding</keyword>
<name>A0A5C5Z9G0_9BACT</name>
<dbReference type="FunFam" id="3.10.20.30:FF:000018">
    <property type="entry name" value="Succinate dehydrogenase iron-sulfur subunit"/>
    <property type="match status" value="1"/>
</dbReference>
<dbReference type="Pfam" id="PF13183">
    <property type="entry name" value="Fer4_8"/>
    <property type="match status" value="1"/>
</dbReference>
<keyword evidence="4" id="KW-0408">Iron</keyword>
<dbReference type="AlphaFoldDB" id="A0A5C5Z9G0"/>
<keyword evidence="9" id="KW-1185">Reference proteome</keyword>
<evidence type="ECO:0000256" key="1">
    <source>
        <dbReference type="ARBA" id="ARBA00001927"/>
    </source>
</evidence>
<dbReference type="Gene3D" id="3.10.20.30">
    <property type="match status" value="1"/>
</dbReference>
<keyword evidence="5" id="KW-0411">Iron-sulfur</keyword>
<dbReference type="OrthoDB" id="9804391at2"/>
<dbReference type="FunFam" id="1.10.1060.10:FF:000005">
    <property type="entry name" value="Succinate dehydrogenase iron-sulfur subunit"/>
    <property type="match status" value="1"/>
</dbReference>
<organism evidence="8 9">
    <name type="scientific">Novipirellula herctigrandis</name>
    <dbReference type="NCBI Taxonomy" id="2527986"/>
    <lineage>
        <taxon>Bacteria</taxon>
        <taxon>Pseudomonadati</taxon>
        <taxon>Planctomycetota</taxon>
        <taxon>Planctomycetia</taxon>
        <taxon>Pirellulales</taxon>
        <taxon>Pirellulaceae</taxon>
        <taxon>Novipirellula</taxon>
    </lineage>
</organism>
<evidence type="ECO:0000313" key="9">
    <source>
        <dbReference type="Proteomes" id="UP000315010"/>
    </source>
</evidence>
<dbReference type="GO" id="GO:0009060">
    <property type="term" value="P:aerobic respiration"/>
    <property type="evidence" value="ECO:0007669"/>
    <property type="project" value="TreeGrafter"/>
</dbReference>
<comment type="caution">
    <text evidence="8">The sequence shown here is derived from an EMBL/GenBank/DDBJ whole genome shotgun (WGS) entry which is preliminary data.</text>
</comment>
<evidence type="ECO:0000313" key="8">
    <source>
        <dbReference type="EMBL" id="TWT83737.1"/>
    </source>
</evidence>
<dbReference type="SUPFAM" id="SSF46548">
    <property type="entry name" value="alpha-helical ferredoxin"/>
    <property type="match status" value="1"/>
</dbReference>
<dbReference type="GO" id="GO:0051536">
    <property type="term" value="F:iron-sulfur cluster binding"/>
    <property type="evidence" value="ECO:0007669"/>
    <property type="project" value="UniProtKB-KW"/>
</dbReference>
<evidence type="ECO:0000259" key="7">
    <source>
        <dbReference type="PROSITE" id="PS51379"/>
    </source>
</evidence>
<dbReference type="GO" id="GO:0009055">
    <property type="term" value="F:electron transfer activity"/>
    <property type="evidence" value="ECO:0007669"/>
    <property type="project" value="InterPro"/>
</dbReference>
<gene>
    <name evidence="8" type="primary">frdB</name>
    <name evidence="8" type="ORF">CA13_52040</name>
</gene>
<accession>A0A5C5Z9G0</accession>
<dbReference type="Gene3D" id="1.10.1060.10">
    <property type="entry name" value="Alpha-helical ferredoxin"/>
    <property type="match status" value="1"/>
</dbReference>